<evidence type="ECO:0000256" key="2">
    <source>
        <dbReference type="ARBA" id="ARBA00022679"/>
    </source>
</evidence>
<protein>
    <recommendedName>
        <fullName evidence="3">DNA methylase N-4/N-6 domain-containing protein</fullName>
    </recommendedName>
</protein>
<reference evidence="4" key="1">
    <citation type="submission" date="2018-05" db="EMBL/GenBank/DDBJ databases">
        <authorList>
            <person name="Lanie J.A."/>
            <person name="Ng W.-L."/>
            <person name="Kazmierczak K.M."/>
            <person name="Andrzejewski T.M."/>
            <person name="Davidsen T.M."/>
            <person name="Wayne K.J."/>
            <person name="Tettelin H."/>
            <person name="Glass J.I."/>
            <person name="Rusch D."/>
            <person name="Podicherti R."/>
            <person name="Tsui H.-C.T."/>
            <person name="Winkler M.E."/>
        </authorList>
    </citation>
    <scope>NUCLEOTIDE SEQUENCE</scope>
</reference>
<sequence>VTIGFENFGAKKQHRLFIGDALEGVKLLDDEIVRLTATSPPYWNVKDYGVEGQLGHGKGLREYLDYMRDLATELLRVTAPNGKAAINTAAIPASKEHGTDPMLIDSGRSRVVDLPSFIQREFLEAGWELSNIIIWDKRKYNNQRIFGSYPYPPNFFSHISFEMIHVFRKPGDPPKGEVSEEDKEASILTMEEWSDWCFDSIWDIAPVIKFHGNDINALEHDAPYPTEIPERLIRMFSFVGDTILDPFVGTGTTLGVANLLGRRGIGIELDPNLADMIQLRTVNLQLDAKDVKTKRQHVTLDFFSGDNDPAVAAEYDGTDRAGHEEE</sequence>
<dbReference type="PRINTS" id="PR00508">
    <property type="entry name" value="S21N4MTFRASE"/>
</dbReference>
<evidence type="ECO:0000313" key="4">
    <source>
        <dbReference type="EMBL" id="SVB95753.1"/>
    </source>
</evidence>
<dbReference type="Gene3D" id="3.40.50.150">
    <property type="entry name" value="Vaccinia Virus protein VP39"/>
    <property type="match status" value="1"/>
</dbReference>
<evidence type="ECO:0000259" key="3">
    <source>
        <dbReference type="Pfam" id="PF01555"/>
    </source>
</evidence>
<dbReference type="AlphaFoldDB" id="A0A382IA34"/>
<dbReference type="InterPro" id="IPR001091">
    <property type="entry name" value="RM_Methyltransferase"/>
</dbReference>
<keyword evidence="2" id="KW-0808">Transferase</keyword>
<dbReference type="InterPro" id="IPR002941">
    <property type="entry name" value="DNA_methylase_N4/N6"/>
</dbReference>
<accession>A0A382IA34</accession>
<dbReference type="InterPro" id="IPR029063">
    <property type="entry name" value="SAM-dependent_MTases_sf"/>
</dbReference>
<dbReference type="GO" id="GO:0008170">
    <property type="term" value="F:N-methyltransferase activity"/>
    <property type="evidence" value="ECO:0007669"/>
    <property type="project" value="InterPro"/>
</dbReference>
<keyword evidence="1" id="KW-0489">Methyltransferase</keyword>
<dbReference type="EMBL" id="UINC01065757">
    <property type="protein sequence ID" value="SVB95753.1"/>
    <property type="molecule type" value="Genomic_DNA"/>
</dbReference>
<dbReference type="SUPFAM" id="SSF53335">
    <property type="entry name" value="S-adenosyl-L-methionine-dependent methyltransferases"/>
    <property type="match status" value="1"/>
</dbReference>
<feature type="domain" description="DNA methylase N-4/N-6" evidence="3">
    <location>
        <begin position="33"/>
        <end position="278"/>
    </location>
</feature>
<organism evidence="4">
    <name type="scientific">marine metagenome</name>
    <dbReference type="NCBI Taxonomy" id="408172"/>
    <lineage>
        <taxon>unclassified sequences</taxon>
        <taxon>metagenomes</taxon>
        <taxon>ecological metagenomes</taxon>
    </lineage>
</organism>
<gene>
    <name evidence="4" type="ORF">METZ01_LOCUS248607</name>
</gene>
<evidence type="ECO:0000256" key="1">
    <source>
        <dbReference type="ARBA" id="ARBA00022603"/>
    </source>
</evidence>
<name>A0A382IA34_9ZZZZ</name>
<proteinExistence type="predicted"/>
<feature type="non-terminal residue" evidence="4">
    <location>
        <position position="1"/>
    </location>
</feature>
<dbReference type="GO" id="GO:0032259">
    <property type="term" value="P:methylation"/>
    <property type="evidence" value="ECO:0007669"/>
    <property type="project" value="UniProtKB-KW"/>
</dbReference>
<dbReference type="Pfam" id="PF01555">
    <property type="entry name" value="N6_N4_Mtase"/>
    <property type="match status" value="1"/>
</dbReference>
<dbReference type="GO" id="GO:0003677">
    <property type="term" value="F:DNA binding"/>
    <property type="evidence" value="ECO:0007669"/>
    <property type="project" value="InterPro"/>
</dbReference>